<name>A0A8H5FP08_9AGAR</name>
<proteinExistence type="inferred from homology"/>
<dbReference type="InterPro" id="IPR016161">
    <property type="entry name" value="Ald_DH/histidinol_DH"/>
</dbReference>
<protein>
    <recommendedName>
        <fullName evidence="5">Aldehyde dehydrogenase domain-containing protein</fullName>
    </recommendedName>
</protein>
<evidence type="ECO:0000259" key="5">
    <source>
        <dbReference type="Pfam" id="PF00171"/>
    </source>
</evidence>
<keyword evidence="2 4" id="KW-0560">Oxidoreductase</keyword>
<accession>A0A8H5FP08</accession>
<dbReference type="InterPro" id="IPR016160">
    <property type="entry name" value="Ald_DH_CS_CYS"/>
</dbReference>
<organism evidence="6 7">
    <name type="scientific">Leucocoprinus leucothites</name>
    <dbReference type="NCBI Taxonomy" id="201217"/>
    <lineage>
        <taxon>Eukaryota</taxon>
        <taxon>Fungi</taxon>
        <taxon>Dikarya</taxon>
        <taxon>Basidiomycota</taxon>
        <taxon>Agaricomycotina</taxon>
        <taxon>Agaricomycetes</taxon>
        <taxon>Agaricomycetidae</taxon>
        <taxon>Agaricales</taxon>
        <taxon>Agaricineae</taxon>
        <taxon>Agaricaceae</taxon>
        <taxon>Leucocoprinus</taxon>
    </lineage>
</organism>
<evidence type="ECO:0000256" key="3">
    <source>
        <dbReference type="PROSITE-ProRule" id="PRU10007"/>
    </source>
</evidence>
<dbReference type="OrthoDB" id="310895at2759"/>
<dbReference type="InterPro" id="IPR029510">
    <property type="entry name" value="Ald_DH_CS_GLU"/>
</dbReference>
<gene>
    <name evidence="6" type="ORF">D9756_011341</name>
</gene>
<evidence type="ECO:0000256" key="2">
    <source>
        <dbReference type="ARBA" id="ARBA00023002"/>
    </source>
</evidence>
<dbReference type="AlphaFoldDB" id="A0A8H5FP08"/>
<feature type="active site" evidence="3">
    <location>
        <position position="229"/>
    </location>
</feature>
<dbReference type="Gene3D" id="3.40.605.10">
    <property type="entry name" value="Aldehyde Dehydrogenase, Chain A, domain 1"/>
    <property type="match status" value="2"/>
</dbReference>
<dbReference type="InterPro" id="IPR016163">
    <property type="entry name" value="Ald_DH_C"/>
</dbReference>
<evidence type="ECO:0000313" key="7">
    <source>
        <dbReference type="Proteomes" id="UP000559027"/>
    </source>
</evidence>
<comment type="caution">
    <text evidence="6">The sequence shown here is derived from an EMBL/GenBank/DDBJ whole genome shotgun (WGS) entry which is preliminary data.</text>
</comment>
<evidence type="ECO:0000313" key="6">
    <source>
        <dbReference type="EMBL" id="KAF5343841.1"/>
    </source>
</evidence>
<dbReference type="Gene3D" id="3.40.309.10">
    <property type="entry name" value="Aldehyde Dehydrogenase, Chain A, domain 2"/>
    <property type="match status" value="1"/>
</dbReference>
<dbReference type="Proteomes" id="UP000559027">
    <property type="component" value="Unassembled WGS sequence"/>
</dbReference>
<dbReference type="InterPro" id="IPR015590">
    <property type="entry name" value="Aldehyde_DH_dom"/>
</dbReference>
<sequence length="469" mass="51619">MSVQTTISPHNQQPLVSRTYPGETDLDVIIREAHAAQKSWSKVPVKERIAIGRRFMEEFKKMSDEIPLELSLQMGRPVSQGPGEIRGFLERADYMLSIAEPQLADVSLQDTDKPGFRRYIKRVPLGVVFVIAPWNVYKLCPPGYYFRKRRAFEAFSANATHSRKIYFGAHKGWRTGRCHSGGTFVTAVVDLCGSAPTCGLCVFYGECPGGRSVAESAATANGFTGVALELGGKDPAYVRPDADLEYSAAELVDGAFFNSGQSCCAIERIYVHEAVYDKFISRFVDLAKKYKLGDPTSKETNLGPVVSLASAERIRKQVADAIQAGAKPLVPEDLYPIAQAGTTYVAPQVLVDVNHSKYGRYDGGNIWPGCWIQKVASDEEAIKLMNDSPYGLTASVWTNAEKNPESEQAFLHIADELETGTVFLNRCDYLDPALAWTGVKNSGRGVSLSKFGYDQLTRAKSVHMKIKTT</sequence>
<feature type="domain" description="Aldehyde dehydrogenase" evidence="5">
    <location>
        <begin position="194"/>
        <end position="462"/>
    </location>
</feature>
<dbReference type="GO" id="GO:0016620">
    <property type="term" value="F:oxidoreductase activity, acting on the aldehyde or oxo group of donors, NAD or NADP as acceptor"/>
    <property type="evidence" value="ECO:0007669"/>
    <property type="project" value="InterPro"/>
</dbReference>
<evidence type="ECO:0000256" key="4">
    <source>
        <dbReference type="RuleBase" id="RU003345"/>
    </source>
</evidence>
<dbReference type="InterPro" id="IPR016162">
    <property type="entry name" value="Ald_DH_N"/>
</dbReference>
<feature type="domain" description="Aldehyde dehydrogenase" evidence="5">
    <location>
        <begin position="5"/>
        <end position="136"/>
    </location>
</feature>
<dbReference type="PROSITE" id="PS00070">
    <property type="entry name" value="ALDEHYDE_DEHYDR_CYS"/>
    <property type="match status" value="1"/>
</dbReference>
<reference evidence="6 7" key="1">
    <citation type="journal article" date="2020" name="ISME J.">
        <title>Uncovering the hidden diversity of litter-decomposition mechanisms in mushroom-forming fungi.</title>
        <authorList>
            <person name="Floudas D."/>
            <person name="Bentzer J."/>
            <person name="Ahren D."/>
            <person name="Johansson T."/>
            <person name="Persson P."/>
            <person name="Tunlid A."/>
        </authorList>
    </citation>
    <scope>NUCLEOTIDE SEQUENCE [LARGE SCALE GENOMIC DNA]</scope>
    <source>
        <strain evidence="6 7">CBS 146.42</strain>
    </source>
</reference>
<keyword evidence="7" id="KW-1185">Reference proteome</keyword>
<dbReference type="PROSITE" id="PS00687">
    <property type="entry name" value="ALDEHYDE_DEHYDR_GLU"/>
    <property type="match status" value="1"/>
</dbReference>
<dbReference type="SUPFAM" id="SSF53720">
    <property type="entry name" value="ALDH-like"/>
    <property type="match status" value="1"/>
</dbReference>
<dbReference type="Pfam" id="PF00171">
    <property type="entry name" value="Aldedh"/>
    <property type="match status" value="2"/>
</dbReference>
<evidence type="ECO:0000256" key="1">
    <source>
        <dbReference type="ARBA" id="ARBA00009986"/>
    </source>
</evidence>
<dbReference type="PANTHER" id="PTHR11699">
    <property type="entry name" value="ALDEHYDE DEHYDROGENASE-RELATED"/>
    <property type="match status" value="1"/>
</dbReference>
<dbReference type="EMBL" id="JAACJO010000081">
    <property type="protein sequence ID" value="KAF5343841.1"/>
    <property type="molecule type" value="Genomic_DNA"/>
</dbReference>
<comment type="similarity">
    <text evidence="1 4">Belongs to the aldehyde dehydrogenase family.</text>
</comment>